<evidence type="ECO:0000313" key="1">
    <source>
        <dbReference type="EMBL" id="MFG6413233.1"/>
    </source>
</evidence>
<keyword evidence="2" id="KW-1185">Reference proteome</keyword>
<dbReference type="Pfam" id="PF05704">
    <property type="entry name" value="Caps_synth"/>
    <property type="match status" value="1"/>
</dbReference>
<protein>
    <submittedName>
        <fullName evidence="1">Glycosyltransferase family 32 protein</fullName>
    </submittedName>
</protein>
<comment type="caution">
    <text evidence="1">The sequence shown here is derived from an EMBL/GenBank/DDBJ whole genome shotgun (WGS) entry which is preliminary data.</text>
</comment>
<evidence type="ECO:0000313" key="2">
    <source>
        <dbReference type="Proteomes" id="UP001606300"/>
    </source>
</evidence>
<organism evidence="1 2">
    <name type="scientific">Pelomonas dachongensis</name>
    <dbReference type="NCBI Taxonomy" id="3299029"/>
    <lineage>
        <taxon>Bacteria</taxon>
        <taxon>Pseudomonadati</taxon>
        <taxon>Pseudomonadota</taxon>
        <taxon>Betaproteobacteria</taxon>
        <taxon>Burkholderiales</taxon>
        <taxon>Sphaerotilaceae</taxon>
        <taxon>Roseateles</taxon>
    </lineage>
</organism>
<name>A0ABW7EIF4_9BURK</name>
<dbReference type="Proteomes" id="UP001606300">
    <property type="component" value="Unassembled WGS sequence"/>
</dbReference>
<sequence>MSFAPFIFLALFVLAAGLLLREFATVARAHAPSQTRVVFVGDSAPACKAQIPRVIWTYAQPTPPTQFVQACIANWRRFVPDHEVRVLDRASIAAWLPELRADFDALTARQQTEWLRVRLLARHGGVWMDAATLLSRDLAWLHDLRAHRQADYVGFYIDRDTKRPELPLIDTGLMASVTGGGFVTALADAFDRALDAGAEVLLQRLRDEGRLAAVVQGRANGAAGDHLLQVVAADELDRAPQAHRLALLRAEDGPQAWLAAVGWRTRHHYARIALTHAPTRLPALVTLRDREHAMTARHWLKRRWLAGSALIELLGKPHEHR</sequence>
<dbReference type="InterPro" id="IPR029044">
    <property type="entry name" value="Nucleotide-diphossugar_trans"/>
</dbReference>
<proteinExistence type="predicted"/>
<reference evidence="1 2" key="1">
    <citation type="submission" date="2024-09" db="EMBL/GenBank/DDBJ databases">
        <title>Novel species of the genus Pelomonas and Roseateles isolated from streams.</title>
        <authorList>
            <person name="Lu H."/>
        </authorList>
    </citation>
    <scope>NUCLEOTIDE SEQUENCE [LARGE SCALE GENOMIC DNA]</scope>
    <source>
        <strain evidence="1 2">DC23W</strain>
    </source>
</reference>
<dbReference type="InterPro" id="IPR008441">
    <property type="entry name" value="AfumC-like_glycosyl_Trfase"/>
</dbReference>
<dbReference type="RefSeq" id="WP_394469325.1">
    <property type="nucleotide sequence ID" value="NZ_JBIGHY010000002.1"/>
</dbReference>
<gene>
    <name evidence="1" type="ORF">ACG02S_04900</name>
</gene>
<dbReference type="EMBL" id="JBIGHY010000002">
    <property type="protein sequence ID" value="MFG6413233.1"/>
    <property type="molecule type" value="Genomic_DNA"/>
</dbReference>
<dbReference type="SUPFAM" id="SSF53448">
    <property type="entry name" value="Nucleotide-diphospho-sugar transferases"/>
    <property type="match status" value="1"/>
</dbReference>
<accession>A0ABW7EIF4</accession>